<evidence type="ECO:0000256" key="7">
    <source>
        <dbReference type="SAM" id="SignalP"/>
    </source>
</evidence>
<keyword evidence="3 6" id="KW-0378">Hydrolase</keyword>
<dbReference type="FunFam" id="2.40.10.10:FF:000120">
    <property type="entry name" value="Putative serine protease"/>
    <property type="match status" value="1"/>
</dbReference>
<name>A0AAY4CDL1_9TELE</name>
<dbReference type="AlphaFoldDB" id="A0AAY4CDL1"/>
<dbReference type="PROSITE" id="PS00135">
    <property type="entry name" value="TRYPSIN_SER"/>
    <property type="match status" value="1"/>
</dbReference>
<dbReference type="PROSITE" id="PS00134">
    <property type="entry name" value="TRYPSIN_HIS"/>
    <property type="match status" value="1"/>
</dbReference>
<dbReference type="Ensembl" id="ENSDCDT00010038557.1">
    <property type="protein sequence ID" value="ENSDCDP00010031158.1"/>
    <property type="gene ID" value="ENSDCDG00010019867.1"/>
</dbReference>
<evidence type="ECO:0000259" key="8">
    <source>
        <dbReference type="PROSITE" id="PS50240"/>
    </source>
</evidence>
<organism evidence="9 10">
    <name type="scientific">Denticeps clupeoides</name>
    <name type="common">denticle herring</name>
    <dbReference type="NCBI Taxonomy" id="299321"/>
    <lineage>
        <taxon>Eukaryota</taxon>
        <taxon>Metazoa</taxon>
        <taxon>Chordata</taxon>
        <taxon>Craniata</taxon>
        <taxon>Vertebrata</taxon>
        <taxon>Euteleostomi</taxon>
        <taxon>Actinopterygii</taxon>
        <taxon>Neopterygii</taxon>
        <taxon>Teleostei</taxon>
        <taxon>Clupei</taxon>
        <taxon>Clupeiformes</taxon>
        <taxon>Denticipitoidei</taxon>
        <taxon>Denticipitidae</taxon>
        <taxon>Denticeps</taxon>
    </lineage>
</organism>
<dbReference type="Proteomes" id="UP000694580">
    <property type="component" value="Chromosome 13"/>
</dbReference>
<reference evidence="9 10" key="1">
    <citation type="submission" date="2020-06" db="EMBL/GenBank/DDBJ databases">
        <authorList>
            <consortium name="Wellcome Sanger Institute Data Sharing"/>
        </authorList>
    </citation>
    <scope>NUCLEOTIDE SEQUENCE [LARGE SCALE GENOMIC DNA]</scope>
</reference>
<dbReference type="PANTHER" id="PTHR24271">
    <property type="entry name" value="KALLIKREIN-RELATED"/>
    <property type="match status" value="1"/>
</dbReference>
<dbReference type="InterPro" id="IPR043504">
    <property type="entry name" value="Peptidase_S1_PA_chymotrypsin"/>
</dbReference>
<dbReference type="InterPro" id="IPR009003">
    <property type="entry name" value="Peptidase_S1_PA"/>
</dbReference>
<feature type="signal peptide" evidence="7">
    <location>
        <begin position="1"/>
        <end position="17"/>
    </location>
</feature>
<dbReference type="InterPro" id="IPR001314">
    <property type="entry name" value="Peptidase_S1A"/>
</dbReference>
<dbReference type="RefSeq" id="XP_028856724.1">
    <property type="nucleotide sequence ID" value="XM_029000891.1"/>
</dbReference>
<dbReference type="Pfam" id="PF00089">
    <property type="entry name" value="Trypsin"/>
    <property type="match status" value="1"/>
</dbReference>
<dbReference type="GeneID" id="114802188"/>
<evidence type="ECO:0000256" key="4">
    <source>
        <dbReference type="ARBA" id="ARBA00022825"/>
    </source>
</evidence>
<evidence type="ECO:0000313" key="9">
    <source>
        <dbReference type="Ensembl" id="ENSDCDP00010031158.1"/>
    </source>
</evidence>
<keyword evidence="5" id="KW-1015">Disulfide bond</keyword>
<accession>A0AAY4CDL1</accession>
<dbReference type="SUPFAM" id="SSF50494">
    <property type="entry name" value="Trypsin-like serine proteases"/>
    <property type="match status" value="1"/>
</dbReference>
<dbReference type="CDD" id="cd00190">
    <property type="entry name" value="Tryp_SPc"/>
    <property type="match status" value="1"/>
</dbReference>
<dbReference type="PROSITE" id="PS50240">
    <property type="entry name" value="TRYPSIN_DOM"/>
    <property type="match status" value="1"/>
</dbReference>
<dbReference type="GO" id="GO:0004252">
    <property type="term" value="F:serine-type endopeptidase activity"/>
    <property type="evidence" value="ECO:0007669"/>
    <property type="project" value="InterPro"/>
</dbReference>
<keyword evidence="4 6" id="KW-0720">Serine protease</keyword>
<keyword evidence="1 6" id="KW-0645">Protease</keyword>
<evidence type="ECO:0000256" key="5">
    <source>
        <dbReference type="ARBA" id="ARBA00023157"/>
    </source>
</evidence>
<reference evidence="9" key="2">
    <citation type="submission" date="2025-08" db="UniProtKB">
        <authorList>
            <consortium name="Ensembl"/>
        </authorList>
    </citation>
    <scope>IDENTIFICATION</scope>
</reference>
<evidence type="ECO:0000256" key="1">
    <source>
        <dbReference type="ARBA" id="ARBA00022670"/>
    </source>
</evidence>
<protein>
    <recommendedName>
        <fullName evidence="8">Peptidase S1 domain-containing protein</fullName>
    </recommendedName>
</protein>
<dbReference type="GO" id="GO:0006508">
    <property type="term" value="P:proteolysis"/>
    <property type="evidence" value="ECO:0007669"/>
    <property type="project" value="UniProtKB-KW"/>
</dbReference>
<dbReference type="Gene3D" id="2.40.10.10">
    <property type="entry name" value="Trypsin-like serine proteases"/>
    <property type="match status" value="1"/>
</dbReference>
<feature type="domain" description="Peptidase S1" evidence="8">
    <location>
        <begin position="22"/>
        <end position="248"/>
    </location>
</feature>
<evidence type="ECO:0000256" key="3">
    <source>
        <dbReference type="ARBA" id="ARBA00022801"/>
    </source>
</evidence>
<feature type="chain" id="PRO_5044286358" description="Peptidase S1 domain-containing protein" evidence="7">
    <location>
        <begin position="18"/>
        <end position="251"/>
    </location>
</feature>
<dbReference type="InterPro" id="IPR001254">
    <property type="entry name" value="Trypsin_dom"/>
</dbReference>
<reference evidence="9" key="3">
    <citation type="submission" date="2025-09" db="UniProtKB">
        <authorList>
            <consortium name="Ensembl"/>
        </authorList>
    </citation>
    <scope>IDENTIFICATION</scope>
</reference>
<sequence length="251" mass="27770">MHVLQHLLLLTATMALGDTGQIIHGKKAQSNSWQFMASVQDNGKHKCGGFLIDPSFVLTAAHCDNRSKNLTVILGTHSLKKQGTRYQVQLKIIHESYEKANKGHDIMLLKLSRKVRTSKTVKTVEFPKKDTVMKLPAQCQVAGWGLKETRGEKSEDLLVANVTVIDPKVCKKEWSDVNVKLPKNVICAGGYDTTKGACQGDSGGPLVFRKMAVGIVSFNLHNNCDYPNAPNIYTDISKYASWITKNIKMNS</sequence>
<keyword evidence="2 7" id="KW-0732">Signal</keyword>
<evidence type="ECO:0000256" key="2">
    <source>
        <dbReference type="ARBA" id="ARBA00022729"/>
    </source>
</evidence>
<dbReference type="PRINTS" id="PR00722">
    <property type="entry name" value="CHYMOTRYPSIN"/>
</dbReference>
<proteinExistence type="predicted"/>
<keyword evidence="10" id="KW-1185">Reference proteome</keyword>
<gene>
    <name evidence="9" type="primary">LOC114802188</name>
</gene>
<evidence type="ECO:0000256" key="6">
    <source>
        <dbReference type="RuleBase" id="RU363034"/>
    </source>
</evidence>
<evidence type="ECO:0000313" key="10">
    <source>
        <dbReference type="Proteomes" id="UP000694580"/>
    </source>
</evidence>
<dbReference type="SMART" id="SM00020">
    <property type="entry name" value="Tryp_SPc"/>
    <property type="match status" value="1"/>
</dbReference>
<dbReference type="InterPro" id="IPR033116">
    <property type="entry name" value="TRYPSIN_SER"/>
</dbReference>
<dbReference type="GeneTree" id="ENSGT00910000144271"/>
<dbReference type="InterPro" id="IPR018114">
    <property type="entry name" value="TRYPSIN_HIS"/>
</dbReference>
<dbReference type="PANTHER" id="PTHR24271:SF87">
    <property type="entry name" value="ARGININE ESTERASE-LIKE-RELATED"/>
    <property type="match status" value="1"/>
</dbReference>